<dbReference type="InterPro" id="IPR009875">
    <property type="entry name" value="PilZ_domain"/>
</dbReference>
<sequence>MRSSCASGVLPRDQERTGNRKDKRAYARHSIESCRTIALRRLDDARRPCGRWFLADIVDVGEGGMCLIASEEQSLEMGQWFLMDLRAHPGFGQLRMQAQLRWLTRAHFALTFGVAFETPLKEVPVLSVERRNQRRDPNLEDWAIAEERELAPS</sequence>
<feature type="region of interest" description="Disordered" evidence="1">
    <location>
        <begin position="1"/>
        <end position="22"/>
    </location>
</feature>
<reference evidence="3 4" key="1">
    <citation type="submission" date="2023-12" db="EMBL/GenBank/DDBJ databases">
        <title>Baltic Sea Cyanobacteria.</title>
        <authorList>
            <person name="Delbaje E."/>
            <person name="Fewer D.P."/>
            <person name="Shishido T.K."/>
        </authorList>
    </citation>
    <scope>NUCLEOTIDE SEQUENCE [LARGE SCALE GENOMIC DNA]</scope>
    <source>
        <strain evidence="3 4">UHCC 0281</strain>
    </source>
</reference>
<name>A0ABU5SWI0_9CYAN</name>
<dbReference type="Proteomes" id="UP001302329">
    <property type="component" value="Unassembled WGS sequence"/>
</dbReference>
<evidence type="ECO:0000313" key="3">
    <source>
        <dbReference type="EMBL" id="MEA5442712.1"/>
    </source>
</evidence>
<dbReference type="RefSeq" id="WP_323356759.1">
    <property type="nucleotide sequence ID" value="NZ_JAYGHY010000025.1"/>
</dbReference>
<proteinExistence type="predicted"/>
<dbReference type="Pfam" id="PF07238">
    <property type="entry name" value="PilZ"/>
    <property type="match status" value="1"/>
</dbReference>
<comment type="caution">
    <text evidence="3">The sequence shown here is derived from an EMBL/GenBank/DDBJ whole genome shotgun (WGS) entry which is preliminary data.</text>
</comment>
<evidence type="ECO:0000256" key="1">
    <source>
        <dbReference type="SAM" id="MobiDB-lite"/>
    </source>
</evidence>
<organism evidence="3 4">
    <name type="scientific">Cyanobium gracile UHCC 0281</name>
    <dbReference type="NCBI Taxonomy" id="3110309"/>
    <lineage>
        <taxon>Bacteria</taxon>
        <taxon>Bacillati</taxon>
        <taxon>Cyanobacteriota</taxon>
        <taxon>Cyanophyceae</taxon>
        <taxon>Synechococcales</taxon>
        <taxon>Prochlorococcaceae</taxon>
        <taxon>Cyanobium</taxon>
    </lineage>
</organism>
<dbReference type="EMBL" id="JAYGHY010000025">
    <property type="protein sequence ID" value="MEA5442712.1"/>
    <property type="molecule type" value="Genomic_DNA"/>
</dbReference>
<evidence type="ECO:0000313" key="4">
    <source>
        <dbReference type="Proteomes" id="UP001302329"/>
    </source>
</evidence>
<feature type="domain" description="PilZ" evidence="2">
    <location>
        <begin position="48"/>
        <end position="120"/>
    </location>
</feature>
<keyword evidence="4" id="KW-1185">Reference proteome</keyword>
<protein>
    <submittedName>
        <fullName evidence="3">PilZ domain-containing protein</fullName>
    </submittedName>
</protein>
<gene>
    <name evidence="3" type="ORF">VB739_09130</name>
</gene>
<evidence type="ECO:0000259" key="2">
    <source>
        <dbReference type="Pfam" id="PF07238"/>
    </source>
</evidence>
<accession>A0ABU5SWI0</accession>